<dbReference type="KEGG" id="mpar:F7D14_09865"/>
<dbReference type="Pfam" id="PF01515">
    <property type="entry name" value="PTA_PTB"/>
    <property type="match status" value="1"/>
</dbReference>
<keyword evidence="5" id="KW-1185">Reference proteome</keyword>
<accession>A0A6B8MG35</accession>
<feature type="domain" description="Phosphate acetyl/butaryl transferase" evidence="3">
    <location>
        <begin position="238"/>
        <end position="450"/>
    </location>
</feature>
<gene>
    <name evidence="4" type="ORF">F7D14_09865</name>
</gene>
<evidence type="ECO:0000259" key="3">
    <source>
        <dbReference type="Pfam" id="PF01515"/>
    </source>
</evidence>
<reference evidence="4 5" key="1">
    <citation type="submission" date="2019-09" db="EMBL/GenBank/DDBJ databases">
        <title>Isolation and complete genome sequencing of Methylocystis species.</title>
        <authorList>
            <person name="Rumah B.L."/>
            <person name="Stead C.E."/>
            <person name="Stevens B.C."/>
            <person name="Minton N.P."/>
            <person name="Grosse-Honebrink A."/>
            <person name="Zhang Y."/>
        </authorList>
    </citation>
    <scope>NUCLEOTIDE SEQUENCE [LARGE SCALE GENOMIC DNA]</scope>
    <source>
        <strain evidence="4 5">BRCS2</strain>
    </source>
</reference>
<dbReference type="NCBIfam" id="NF008852">
    <property type="entry name" value="PRK11890.1"/>
    <property type="match status" value="1"/>
</dbReference>
<protein>
    <submittedName>
        <fullName evidence="4">Bifunctional enoyl-CoA hydratase/phosphate acetyltransferase</fullName>
    </submittedName>
</protein>
<dbReference type="SUPFAM" id="SSF53659">
    <property type="entry name" value="Isocitrate/Isopropylmalate dehydrogenase-like"/>
    <property type="match status" value="1"/>
</dbReference>
<dbReference type="NCBIfam" id="NF006045">
    <property type="entry name" value="PRK08190.1"/>
    <property type="match status" value="1"/>
</dbReference>
<dbReference type="AlphaFoldDB" id="A0A6B8MG35"/>
<dbReference type="InterPro" id="IPR050500">
    <property type="entry name" value="Phos_Acetyltrans/Butyryltrans"/>
</dbReference>
<dbReference type="InterPro" id="IPR002505">
    <property type="entry name" value="PTA_PTB"/>
</dbReference>
<name>A0A6B8MG35_9HYPH</name>
<evidence type="ECO:0000313" key="5">
    <source>
        <dbReference type="Proteomes" id="UP000422569"/>
    </source>
</evidence>
<evidence type="ECO:0000256" key="2">
    <source>
        <dbReference type="ARBA" id="ARBA00023315"/>
    </source>
</evidence>
<dbReference type="Proteomes" id="UP000422569">
    <property type="component" value="Chromosome"/>
</dbReference>
<sequence length="475" mass="49745">MTQGDFIRNVTWDELRIGASAQLARSCTVDDLILFAHASGNVNPLMLPAQDGAAEEPMAPSLWVGSLISAVLGNILPGAGTLYLSQNLRFGARVHPGDKLSVDVRCVELREKPVAVFEARVLTSDGAVACEGFAEVAAPVQTIVLNRNALPPLIVDHHDHFSKLVARAEALQPLATAVVWPDDRNSLAGALLAAARGLIEPVLIGPRAKMIELAAMTGAPLDEGWIVDAVDHAESCARAVELTQRGATRAIMKGNVHSDEILGAVVKKEAGLRTNRRVSHVFAMDAPTLDRLLFISDAAVNISPDLSAKVDIVQNAIDLARACGVATPKVGVLSAVETVNVAIPSTLDAAILSKMADRGQIRGGVVDGPLAIDNAVDADAARTKGIASLVAGQADILIAPNIEAGNMLAKELTFVARAEAAGLVLGAKIPVMLTSRADNERSRLASSALASLYDHWRRTGAAAPEARPSLSQAAE</sequence>
<dbReference type="Gene3D" id="3.10.129.10">
    <property type="entry name" value="Hotdog Thioesterase"/>
    <property type="match status" value="1"/>
</dbReference>
<keyword evidence="2" id="KW-0012">Acyltransferase</keyword>
<dbReference type="PANTHER" id="PTHR43356">
    <property type="entry name" value="PHOSPHATE ACETYLTRANSFERASE"/>
    <property type="match status" value="1"/>
</dbReference>
<dbReference type="InterPro" id="IPR029069">
    <property type="entry name" value="HotDog_dom_sf"/>
</dbReference>
<keyword evidence="1 4" id="KW-0808">Transferase</keyword>
<dbReference type="PANTHER" id="PTHR43356:SF2">
    <property type="entry name" value="PHOSPHATE ACETYLTRANSFERASE"/>
    <property type="match status" value="1"/>
</dbReference>
<dbReference type="SUPFAM" id="SSF54637">
    <property type="entry name" value="Thioesterase/thiol ester dehydrase-isomerase"/>
    <property type="match status" value="1"/>
</dbReference>
<evidence type="ECO:0000313" key="4">
    <source>
        <dbReference type="EMBL" id="QGM99640.1"/>
    </source>
</evidence>
<dbReference type="Gene3D" id="3.40.718.10">
    <property type="entry name" value="Isopropylmalate Dehydrogenase"/>
    <property type="match status" value="1"/>
</dbReference>
<organism evidence="4 5">
    <name type="scientific">Methylocystis parvus</name>
    <dbReference type="NCBI Taxonomy" id="134"/>
    <lineage>
        <taxon>Bacteria</taxon>
        <taxon>Pseudomonadati</taxon>
        <taxon>Pseudomonadota</taxon>
        <taxon>Alphaproteobacteria</taxon>
        <taxon>Hyphomicrobiales</taxon>
        <taxon>Methylocystaceae</taxon>
        <taxon>Methylocystis</taxon>
    </lineage>
</organism>
<dbReference type="GO" id="GO:0016746">
    <property type="term" value="F:acyltransferase activity"/>
    <property type="evidence" value="ECO:0007669"/>
    <property type="project" value="UniProtKB-KW"/>
</dbReference>
<proteinExistence type="predicted"/>
<evidence type="ECO:0000256" key="1">
    <source>
        <dbReference type="ARBA" id="ARBA00022679"/>
    </source>
</evidence>
<dbReference type="EMBL" id="CP044331">
    <property type="protein sequence ID" value="QGM99640.1"/>
    <property type="molecule type" value="Genomic_DNA"/>
</dbReference>
<dbReference type="CDD" id="cd03449">
    <property type="entry name" value="R_hydratase"/>
    <property type="match status" value="1"/>
</dbReference>